<reference evidence="1" key="2">
    <citation type="journal article" date="2021" name="PeerJ">
        <title>Extensive microbial diversity within the chicken gut microbiome revealed by metagenomics and culture.</title>
        <authorList>
            <person name="Gilroy R."/>
            <person name="Ravi A."/>
            <person name="Getino M."/>
            <person name="Pursley I."/>
            <person name="Horton D.L."/>
            <person name="Alikhan N.F."/>
            <person name="Baker D."/>
            <person name="Gharbi K."/>
            <person name="Hall N."/>
            <person name="Watson M."/>
            <person name="Adriaenssens E.M."/>
            <person name="Foster-Nyarko E."/>
            <person name="Jarju S."/>
            <person name="Secka A."/>
            <person name="Antonio M."/>
            <person name="Oren A."/>
            <person name="Chaudhuri R.R."/>
            <person name="La Ragione R."/>
            <person name="Hildebrand F."/>
            <person name="Pallen M.J."/>
        </authorList>
    </citation>
    <scope>NUCLEOTIDE SEQUENCE</scope>
    <source>
        <strain evidence="1">15467</strain>
    </source>
</reference>
<dbReference type="AlphaFoldDB" id="A0A9D9GVJ3"/>
<evidence type="ECO:0000313" key="1">
    <source>
        <dbReference type="EMBL" id="MBO8428750.1"/>
    </source>
</evidence>
<dbReference type="Proteomes" id="UP000823635">
    <property type="component" value="Unassembled WGS sequence"/>
</dbReference>
<reference evidence="1" key="1">
    <citation type="submission" date="2020-10" db="EMBL/GenBank/DDBJ databases">
        <authorList>
            <person name="Gilroy R."/>
        </authorList>
    </citation>
    <scope>NUCLEOTIDE SEQUENCE</scope>
    <source>
        <strain evidence="1">15467</strain>
    </source>
</reference>
<sequence>MNSPQSQKLTVGSIVDKYVKEAIIKTTIEMQLLILLNKGLFNSMLELILNIKGKYTILFFITKFATNFVQENTSRQARWQRTIGKAG</sequence>
<proteinExistence type="predicted"/>
<evidence type="ECO:0000313" key="2">
    <source>
        <dbReference type="Proteomes" id="UP000823635"/>
    </source>
</evidence>
<dbReference type="EMBL" id="JADINB010000054">
    <property type="protein sequence ID" value="MBO8428750.1"/>
    <property type="molecule type" value="Genomic_DNA"/>
</dbReference>
<gene>
    <name evidence="1" type="ORF">IAC68_02305</name>
</gene>
<comment type="caution">
    <text evidence="1">The sequence shown here is derived from an EMBL/GenBank/DDBJ whole genome shotgun (WGS) entry which is preliminary data.</text>
</comment>
<name>A0A9D9GVJ3_9BACT</name>
<protein>
    <submittedName>
        <fullName evidence="1">Uncharacterized protein</fullName>
    </submittedName>
</protein>
<accession>A0A9D9GVJ3</accession>
<organism evidence="1 2">
    <name type="scientific">Candidatus Egerieousia excrementavium</name>
    <dbReference type="NCBI Taxonomy" id="2840778"/>
    <lineage>
        <taxon>Bacteria</taxon>
        <taxon>Pseudomonadati</taxon>
        <taxon>Bacteroidota</taxon>
        <taxon>Bacteroidia</taxon>
        <taxon>Bacteroidales</taxon>
        <taxon>Candidatus Egerieousia</taxon>
    </lineage>
</organism>